<evidence type="ECO:0000313" key="2">
    <source>
        <dbReference type="Proteomes" id="UP001642540"/>
    </source>
</evidence>
<organism evidence="1 2">
    <name type="scientific">Orchesella dallaii</name>
    <dbReference type="NCBI Taxonomy" id="48710"/>
    <lineage>
        <taxon>Eukaryota</taxon>
        <taxon>Metazoa</taxon>
        <taxon>Ecdysozoa</taxon>
        <taxon>Arthropoda</taxon>
        <taxon>Hexapoda</taxon>
        <taxon>Collembola</taxon>
        <taxon>Entomobryomorpha</taxon>
        <taxon>Entomobryoidea</taxon>
        <taxon>Orchesellidae</taxon>
        <taxon>Orchesellinae</taxon>
        <taxon>Orchesella</taxon>
    </lineage>
</organism>
<comment type="caution">
    <text evidence="1">The sequence shown here is derived from an EMBL/GenBank/DDBJ whole genome shotgun (WGS) entry which is preliminary data.</text>
</comment>
<proteinExistence type="predicted"/>
<evidence type="ECO:0000313" key="1">
    <source>
        <dbReference type="EMBL" id="CAL8133075.1"/>
    </source>
</evidence>
<gene>
    <name evidence="1" type="ORF">ODALV1_LOCUS24896</name>
</gene>
<reference evidence="1 2" key="1">
    <citation type="submission" date="2024-08" db="EMBL/GenBank/DDBJ databases">
        <authorList>
            <person name="Cucini C."/>
            <person name="Frati F."/>
        </authorList>
    </citation>
    <scope>NUCLEOTIDE SEQUENCE [LARGE SCALE GENOMIC DNA]</scope>
</reference>
<protein>
    <submittedName>
        <fullName evidence="1">Uncharacterized protein</fullName>
    </submittedName>
</protein>
<sequence length="125" mass="14382">MNDGKRMGERIWIDEEQILKCVGGNSNMVTWFLESFNTSEKGDWYRELVEKTFPGNTNLNKDLKLIKTWEDNEASKKPGLRLGLKYWLGFAANQNEVMISTQSTSSSEWNVVVANSSCWLHATTW</sequence>
<dbReference type="EMBL" id="CAXLJM020000096">
    <property type="protein sequence ID" value="CAL8133075.1"/>
    <property type="molecule type" value="Genomic_DNA"/>
</dbReference>
<dbReference type="Proteomes" id="UP001642540">
    <property type="component" value="Unassembled WGS sequence"/>
</dbReference>
<keyword evidence="2" id="KW-1185">Reference proteome</keyword>
<accession>A0ABP1RQA3</accession>
<name>A0ABP1RQA3_9HEXA</name>